<name>A0A859QD01_9HYPH</name>
<reference evidence="1 2" key="1">
    <citation type="submission" date="2019-06" db="EMBL/GenBank/DDBJ databases">
        <title>Complete genome sequence of Ensifer mexicanus ITTG R7 isolated from nodules of Acacia angustissima (Mill.) Kuntze.</title>
        <authorList>
            <person name="Rincon-Rosales R."/>
            <person name="Rogel M.A."/>
            <person name="Guerrero G."/>
            <person name="Rincon-Molina C.I."/>
            <person name="Lopez-Lopez A."/>
            <person name="Martinez-Romero E."/>
        </authorList>
    </citation>
    <scope>NUCLEOTIDE SEQUENCE [LARGE SCALE GENOMIC DNA]</scope>
    <source>
        <strain evidence="1 2">ITTG R7</strain>
    </source>
</reference>
<dbReference type="Proteomes" id="UP000510721">
    <property type="component" value="Chromosome"/>
</dbReference>
<accession>A0A859QD01</accession>
<proteinExistence type="predicted"/>
<sequence>MILKSVATLAFIAALAAPALAQTDVVCDAAAIAKAEQQISQISDGAKKVESAKELTMAKEAMAANDLEKCKSHLGNAIKGMDAM</sequence>
<dbReference type="AlphaFoldDB" id="A0A859QD01"/>
<keyword evidence="2" id="KW-1185">Reference proteome</keyword>
<gene>
    <name evidence="1" type="ORF">FKV68_15475</name>
</gene>
<organism evidence="1 2">
    <name type="scientific">Sinorhizobium mexicanum</name>
    <dbReference type="NCBI Taxonomy" id="375549"/>
    <lineage>
        <taxon>Bacteria</taxon>
        <taxon>Pseudomonadati</taxon>
        <taxon>Pseudomonadota</taxon>
        <taxon>Alphaproteobacteria</taxon>
        <taxon>Hyphomicrobiales</taxon>
        <taxon>Rhizobiaceae</taxon>
        <taxon>Sinorhizobium/Ensifer group</taxon>
        <taxon>Sinorhizobium</taxon>
    </lineage>
</organism>
<dbReference type="KEGG" id="emx:FKV68_15475"/>
<evidence type="ECO:0000313" key="2">
    <source>
        <dbReference type="Proteomes" id="UP000510721"/>
    </source>
</evidence>
<protein>
    <submittedName>
        <fullName evidence="1">Uncharacterized protein</fullName>
    </submittedName>
</protein>
<dbReference type="EMBL" id="CP041238">
    <property type="protein sequence ID" value="QLL62743.1"/>
    <property type="molecule type" value="Genomic_DNA"/>
</dbReference>
<evidence type="ECO:0000313" key="1">
    <source>
        <dbReference type="EMBL" id="QLL62743.1"/>
    </source>
</evidence>
<dbReference type="RefSeq" id="WP_180938635.1">
    <property type="nucleotide sequence ID" value="NZ_CP041238.1"/>
</dbReference>